<comment type="similarity">
    <text evidence="1">Belongs to the RRP7 family.</text>
</comment>
<evidence type="ECO:0000313" key="3">
    <source>
        <dbReference type="EMBL" id="CAH0519008.1"/>
    </source>
</evidence>
<comment type="caution">
    <text evidence="3">The sequence shown here is derived from an EMBL/GenBank/DDBJ whole genome shotgun (WGS) entry which is preliminary data.</text>
</comment>
<proteinExistence type="inferred from homology"/>
<protein>
    <recommendedName>
        <fullName evidence="2">Ribosomal RNA-processing protein 7 C-terminal domain-containing protein</fullName>
    </recommendedName>
</protein>
<evidence type="ECO:0000256" key="1">
    <source>
        <dbReference type="ARBA" id="ARBA00006110"/>
    </source>
</evidence>
<reference evidence="3 4" key="1">
    <citation type="submission" date="2021-11" db="EMBL/GenBank/DDBJ databases">
        <authorList>
            <person name="Islam A."/>
            <person name="Islam S."/>
            <person name="Flora M.S."/>
            <person name="Rahman M."/>
            <person name="Ziaur R.M."/>
            <person name="Epstein J.H."/>
            <person name="Hassan M."/>
            <person name="Klassen M."/>
            <person name="Woodard K."/>
            <person name="Webb A."/>
            <person name="Webby R.J."/>
            <person name="El Zowalaty M.E."/>
        </authorList>
    </citation>
    <scope>NUCLEOTIDE SEQUENCE [LARGE SCALE GENOMIC DNA]</scope>
    <source>
        <strain evidence="3">Pbs1</strain>
    </source>
</reference>
<name>A0ABN8D6Q0_9STRA</name>
<dbReference type="PANTHER" id="PTHR13191:SF0">
    <property type="entry name" value="RIBOSOMAL RNA-PROCESSING PROTEIN 7 HOMOLOG A-RELATED"/>
    <property type="match status" value="1"/>
</dbReference>
<dbReference type="Pfam" id="PF12923">
    <property type="entry name" value="RRP7"/>
    <property type="match status" value="1"/>
</dbReference>
<gene>
    <name evidence="3" type="ORF">PBS001_LOCUS5552</name>
</gene>
<sequence>MPPICGYVGSHGLVGEGVTGYTKANGVTGYPLYRLCEIRNSLLSIIKMFGGYHAIALPLQYSSFQRFIYVKQHDFKPNANAESILAAGRTAYVVNLPTSLFDEEEKDTDVATDSRANRTAHIVFKAKKSLDKMLKVDSLETAAPRKLTGLQAYATRYRCNRPGLSVVKEMADRYMASFDDMEEQDMRRREELKKQVDEDGFQTQVNTKKRGVVGVEDALIRPAKKQKSKEIDNFYRFQTREKKRGQLKLLRERFEEDRQLIAKMKKLFLVVQNYS</sequence>
<dbReference type="EMBL" id="CAKLCB010000276">
    <property type="protein sequence ID" value="CAH0519008.1"/>
    <property type="molecule type" value="Genomic_DNA"/>
</dbReference>
<dbReference type="InterPro" id="IPR024326">
    <property type="entry name" value="RRP7_C"/>
</dbReference>
<keyword evidence="4" id="KW-1185">Reference proteome</keyword>
<evidence type="ECO:0000313" key="4">
    <source>
        <dbReference type="Proteomes" id="UP001158986"/>
    </source>
</evidence>
<dbReference type="PANTHER" id="PTHR13191">
    <property type="entry name" value="RIBOSOMAL RNA PROCESSING PROTEIN 7-RELATED"/>
    <property type="match status" value="1"/>
</dbReference>
<dbReference type="InterPro" id="IPR040446">
    <property type="entry name" value="RRP7"/>
</dbReference>
<feature type="domain" description="Ribosomal RNA-processing protein 7 C-terminal" evidence="2">
    <location>
        <begin position="160"/>
        <end position="266"/>
    </location>
</feature>
<organism evidence="3 4">
    <name type="scientific">Peronospora belbahrii</name>
    <dbReference type="NCBI Taxonomy" id="622444"/>
    <lineage>
        <taxon>Eukaryota</taxon>
        <taxon>Sar</taxon>
        <taxon>Stramenopiles</taxon>
        <taxon>Oomycota</taxon>
        <taxon>Peronosporomycetes</taxon>
        <taxon>Peronosporales</taxon>
        <taxon>Peronosporaceae</taxon>
        <taxon>Peronospora</taxon>
    </lineage>
</organism>
<evidence type="ECO:0000259" key="2">
    <source>
        <dbReference type="Pfam" id="PF12923"/>
    </source>
</evidence>
<dbReference type="Proteomes" id="UP001158986">
    <property type="component" value="Unassembled WGS sequence"/>
</dbReference>
<accession>A0ABN8D6Q0</accession>
<dbReference type="Gene3D" id="6.10.250.1770">
    <property type="match status" value="1"/>
</dbReference>